<organism evidence="3 4">
    <name type="scientific">Nocardioides bigeumensis</name>
    <dbReference type="NCBI Taxonomy" id="433657"/>
    <lineage>
        <taxon>Bacteria</taxon>
        <taxon>Bacillati</taxon>
        <taxon>Actinomycetota</taxon>
        <taxon>Actinomycetes</taxon>
        <taxon>Propionibacteriales</taxon>
        <taxon>Nocardioidaceae</taxon>
        <taxon>Nocardioides</taxon>
    </lineage>
</organism>
<dbReference type="Proteomes" id="UP001500575">
    <property type="component" value="Unassembled WGS sequence"/>
</dbReference>
<dbReference type="CDD" id="cd12108">
    <property type="entry name" value="Hr-like"/>
    <property type="match status" value="1"/>
</dbReference>
<evidence type="ECO:0000259" key="2">
    <source>
        <dbReference type="Pfam" id="PF01814"/>
    </source>
</evidence>
<evidence type="ECO:0000313" key="3">
    <source>
        <dbReference type="EMBL" id="GAA2125565.1"/>
    </source>
</evidence>
<dbReference type="EMBL" id="BAAAQQ010000011">
    <property type="protein sequence ID" value="GAA2125565.1"/>
    <property type="molecule type" value="Genomic_DNA"/>
</dbReference>
<sequence>MTTRRRTQPTQPSQPTQPGPIDTSEMPTVHTFFRREFRLAGGVVRGVAAGDSARAAEVSEHLEYVARCLHHHHTGEDELVWPLLLERVPEELAPIVHLMESQHERLDALLGEVERLRTQWQSTADVEARGRLADTLDLVHAHLTEHLDAEEERLLPIAARTLTYDEWHAVGERARRENPRKEMFLTFGMIQHDGDPQVVQRMLSTAPPPVRVIVPRLARRAFRKHAQRIHGTPTP</sequence>
<name>A0ABN2YEG3_9ACTN</name>
<dbReference type="Gene3D" id="1.20.120.520">
    <property type="entry name" value="nmb1532 protein domain like"/>
    <property type="match status" value="1"/>
</dbReference>
<feature type="domain" description="Hemerythrin-like" evidence="2">
    <location>
        <begin position="27"/>
        <end position="158"/>
    </location>
</feature>
<gene>
    <name evidence="3" type="ORF">GCM10009843_23410</name>
</gene>
<feature type="region of interest" description="Disordered" evidence="1">
    <location>
        <begin position="1"/>
        <end position="26"/>
    </location>
</feature>
<dbReference type="InterPro" id="IPR012312">
    <property type="entry name" value="Hemerythrin-like"/>
</dbReference>
<dbReference type="RefSeq" id="WP_344303900.1">
    <property type="nucleotide sequence ID" value="NZ_BAAAQQ010000011.1"/>
</dbReference>
<dbReference type="PANTHER" id="PTHR39966:SF1">
    <property type="entry name" value="HEMERYTHRIN-LIKE DOMAIN-CONTAINING PROTEIN"/>
    <property type="match status" value="1"/>
</dbReference>
<proteinExistence type="predicted"/>
<protein>
    <recommendedName>
        <fullName evidence="2">Hemerythrin-like domain-containing protein</fullName>
    </recommendedName>
</protein>
<keyword evidence="4" id="KW-1185">Reference proteome</keyword>
<evidence type="ECO:0000256" key="1">
    <source>
        <dbReference type="SAM" id="MobiDB-lite"/>
    </source>
</evidence>
<accession>A0ABN2YEG3</accession>
<dbReference type="PANTHER" id="PTHR39966">
    <property type="entry name" value="BLL2471 PROTEIN-RELATED"/>
    <property type="match status" value="1"/>
</dbReference>
<reference evidence="3 4" key="1">
    <citation type="journal article" date="2019" name="Int. J. Syst. Evol. Microbiol.">
        <title>The Global Catalogue of Microorganisms (GCM) 10K type strain sequencing project: providing services to taxonomists for standard genome sequencing and annotation.</title>
        <authorList>
            <consortium name="The Broad Institute Genomics Platform"/>
            <consortium name="The Broad Institute Genome Sequencing Center for Infectious Disease"/>
            <person name="Wu L."/>
            <person name="Ma J."/>
        </authorList>
    </citation>
    <scope>NUCLEOTIDE SEQUENCE [LARGE SCALE GENOMIC DNA]</scope>
    <source>
        <strain evidence="3 4">JCM 16021</strain>
    </source>
</reference>
<dbReference type="Pfam" id="PF01814">
    <property type="entry name" value="Hemerythrin"/>
    <property type="match status" value="1"/>
</dbReference>
<evidence type="ECO:0000313" key="4">
    <source>
        <dbReference type="Proteomes" id="UP001500575"/>
    </source>
</evidence>
<comment type="caution">
    <text evidence="3">The sequence shown here is derived from an EMBL/GenBank/DDBJ whole genome shotgun (WGS) entry which is preliminary data.</text>
</comment>